<evidence type="ECO:0000313" key="2">
    <source>
        <dbReference type="Proteomes" id="UP000325517"/>
    </source>
</evidence>
<name>A0A5J6SQ29_9BACI</name>
<keyword evidence="2" id="KW-1185">Reference proteome</keyword>
<proteinExistence type="predicted"/>
<dbReference type="Proteomes" id="UP000325517">
    <property type="component" value="Chromosome"/>
</dbReference>
<dbReference type="AlphaFoldDB" id="A0A5J6SQ29"/>
<organism evidence="1 2">
    <name type="scientific">Psychrobacillus glaciei</name>
    <dbReference type="NCBI Taxonomy" id="2283160"/>
    <lineage>
        <taxon>Bacteria</taxon>
        <taxon>Bacillati</taxon>
        <taxon>Bacillota</taxon>
        <taxon>Bacilli</taxon>
        <taxon>Bacillales</taxon>
        <taxon>Bacillaceae</taxon>
        <taxon>Psychrobacillus</taxon>
    </lineage>
</organism>
<dbReference type="PROSITE" id="PS51257">
    <property type="entry name" value="PROKAR_LIPOPROTEIN"/>
    <property type="match status" value="1"/>
</dbReference>
<dbReference type="KEGG" id="psyo:PB01_08645"/>
<accession>A0A5J6SQ29</accession>
<sequence length="174" mass="20238">MMLKNKKVFFLLLFLTLIFLLSGCNDNAKQNVVNHYLLLQGESETWSLTGYEVMLTPEKFKAGNGVLKMRYEENYLSEYFQFDTHAIINGEDVTVHSISAEYLNSENVGMDITEQHIMGMEMEKRLNANGNPITPKDINVIYMIVKWKDMNKGEYVEERIDLYNSQNKENAFLE</sequence>
<reference evidence="1 2" key="1">
    <citation type="submission" date="2018-07" db="EMBL/GenBank/DDBJ databases">
        <title>Complete genome sequence of Psychrobacillus sp. PB01, isolated from iceberg, and comparative genome analysis of Psychrobacillus strains.</title>
        <authorList>
            <person name="Lee P.C."/>
        </authorList>
    </citation>
    <scope>NUCLEOTIDE SEQUENCE [LARGE SCALE GENOMIC DNA]</scope>
    <source>
        <strain evidence="1 2">PB01</strain>
    </source>
</reference>
<evidence type="ECO:0000313" key="1">
    <source>
        <dbReference type="EMBL" id="QFF98894.1"/>
    </source>
</evidence>
<gene>
    <name evidence="1" type="ORF">PB01_08645</name>
</gene>
<protein>
    <submittedName>
        <fullName evidence="1">Uncharacterized protein</fullName>
    </submittedName>
</protein>
<dbReference type="EMBL" id="CP031223">
    <property type="protein sequence ID" value="QFF98894.1"/>
    <property type="molecule type" value="Genomic_DNA"/>
</dbReference>